<evidence type="ECO:0000256" key="1">
    <source>
        <dbReference type="SAM" id="Phobius"/>
    </source>
</evidence>
<comment type="caution">
    <text evidence="2">The sequence shown here is derived from an EMBL/GenBank/DDBJ whole genome shotgun (WGS) entry which is preliminary data.</text>
</comment>
<dbReference type="AlphaFoldDB" id="A0A8B6G872"/>
<proteinExistence type="predicted"/>
<evidence type="ECO:0000313" key="2">
    <source>
        <dbReference type="EMBL" id="VDI60270.1"/>
    </source>
</evidence>
<keyword evidence="1" id="KW-0472">Membrane</keyword>
<dbReference type="Proteomes" id="UP000596742">
    <property type="component" value="Unassembled WGS sequence"/>
</dbReference>
<accession>A0A8B6G872</accession>
<dbReference type="OrthoDB" id="6169831at2759"/>
<dbReference type="EMBL" id="UYJE01008023">
    <property type="protein sequence ID" value="VDI60270.1"/>
    <property type="molecule type" value="Genomic_DNA"/>
</dbReference>
<keyword evidence="1" id="KW-0812">Transmembrane</keyword>
<keyword evidence="3" id="KW-1185">Reference proteome</keyword>
<evidence type="ECO:0000313" key="3">
    <source>
        <dbReference type="Proteomes" id="UP000596742"/>
    </source>
</evidence>
<reference evidence="2" key="1">
    <citation type="submission" date="2018-11" db="EMBL/GenBank/DDBJ databases">
        <authorList>
            <person name="Alioto T."/>
            <person name="Alioto T."/>
        </authorList>
    </citation>
    <scope>NUCLEOTIDE SEQUENCE</scope>
</reference>
<keyword evidence="1" id="KW-1133">Transmembrane helix</keyword>
<organism evidence="2 3">
    <name type="scientific">Mytilus galloprovincialis</name>
    <name type="common">Mediterranean mussel</name>
    <dbReference type="NCBI Taxonomy" id="29158"/>
    <lineage>
        <taxon>Eukaryota</taxon>
        <taxon>Metazoa</taxon>
        <taxon>Spiralia</taxon>
        <taxon>Lophotrochozoa</taxon>
        <taxon>Mollusca</taxon>
        <taxon>Bivalvia</taxon>
        <taxon>Autobranchia</taxon>
        <taxon>Pteriomorphia</taxon>
        <taxon>Mytilida</taxon>
        <taxon>Mytiloidea</taxon>
        <taxon>Mytilidae</taxon>
        <taxon>Mytilinae</taxon>
        <taxon>Mytilus</taxon>
    </lineage>
</organism>
<feature type="transmembrane region" description="Helical" evidence="1">
    <location>
        <begin position="173"/>
        <end position="198"/>
    </location>
</feature>
<feature type="transmembrane region" description="Helical" evidence="1">
    <location>
        <begin position="133"/>
        <end position="153"/>
    </location>
</feature>
<feature type="transmembrane region" description="Helical" evidence="1">
    <location>
        <begin position="210"/>
        <end position="229"/>
    </location>
</feature>
<protein>
    <submittedName>
        <fullName evidence="2">Uncharacterized protein</fullName>
    </submittedName>
</protein>
<dbReference type="SUPFAM" id="SSF81321">
    <property type="entry name" value="Family A G protein-coupled receptor-like"/>
    <property type="match status" value="1"/>
</dbReference>
<sequence length="254" mass="28588">MSLQSITGILASAGCPWSIRLPIRLHEMLDFLDELSSNSSSDIMCEGTFDVDTDSEYDDLAAANRTSPSQSFYEDMNDKYCFSMLPTYYHTIAYKGMSILFSMLIFIGNILVLMLPYISKALRSPIFNTHADFIVINLMVVFLLSAAMVSGIVQKYATSRLKKSASQKSQSHIASIVIILYFTLYCPLQIGVIFLQFTCVDQNYLGPISFTIYMAHFALTAFNPIILCLKVPEAKKALNDRLCRCINKHNNNQM</sequence>
<feature type="transmembrane region" description="Helical" evidence="1">
    <location>
        <begin position="99"/>
        <end position="118"/>
    </location>
</feature>
<gene>
    <name evidence="2" type="ORF">MGAL_10B084594</name>
</gene>
<name>A0A8B6G872_MYTGA</name>
<dbReference type="Gene3D" id="1.20.1070.10">
    <property type="entry name" value="Rhodopsin 7-helix transmembrane proteins"/>
    <property type="match status" value="1"/>
</dbReference>